<organism evidence="2 3">
    <name type="scientific">Gloeothece verrucosa (strain PCC 7822)</name>
    <name type="common">Cyanothece sp. (strain PCC 7822)</name>
    <dbReference type="NCBI Taxonomy" id="497965"/>
    <lineage>
        <taxon>Bacteria</taxon>
        <taxon>Bacillati</taxon>
        <taxon>Cyanobacteriota</taxon>
        <taxon>Cyanophyceae</taxon>
        <taxon>Oscillatoriophycideae</taxon>
        <taxon>Chroococcales</taxon>
        <taxon>Aphanothecaceae</taxon>
        <taxon>Gloeothece</taxon>
        <taxon>Gloeothece verrucosa</taxon>
    </lineage>
</organism>
<dbReference type="SUPFAM" id="SSF53474">
    <property type="entry name" value="alpha/beta-Hydrolases"/>
    <property type="match status" value="1"/>
</dbReference>
<proteinExistence type="predicted"/>
<dbReference type="InterPro" id="IPR050266">
    <property type="entry name" value="AB_hydrolase_sf"/>
</dbReference>
<evidence type="ECO:0000313" key="2">
    <source>
        <dbReference type="EMBL" id="ADN15411.1"/>
    </source>
</evidence>
<accession>E0UEG5</accession>
<dbReference type="EMBL" id="CP002198">
    <property type="protein sequence ID" value="ADN15411.1"/>
    <property type="molecule type" value="Genomic_DNA"/>
</dbReference>
<protein>
    <submittedName>
        <fullName evidence="2">Alpha/beta hydrolase fold protein</fullName>
    </submittedName>
</protein>
<dbReference type="KEGG" id="cyj:Cyan7822_3464"/>
<dbReference type="HOGENOM" id="CLU_085340_0_0_3"/>
<dbReference type="Proteomes" id="UP000008206">
    <property type="component" value="Chromosome"/>
</dbReference>
<dbReference type="InterPro" id="IPR029058">
    <property type="entry name" value="AB_hydrolase_fold"/>
</dbReference>
<dbReference type="GO" id="GO:0016787">
    <property type="term" value="F:hydrolase activity"/>
    <property type="evidence" value="ECO:0007669"/>
    <property type="project" value="UniProtKB-KW"/>
</dbReference>
<dbReference type="OrthoDB" id="495620at2"/>
<dbReference type="InterPro" id="IPR000073">
    <property type="entry name" value="AB_hydrolase_1"/>
</dbReference>
<evidence type="ECO:0000313" key="3">
    <source>
        <dbReference type="Proteomes" id="UP000008206"/>
    </source>
</evidence>
<dbReference type="AlphaFoldDB" id="E0UEG5"/>
<dbReference type="Pfam" id="PF00561">
    <property type="entry name" value="Abhydrolase_1"/>
    <property type="match status" value="1"/>
</dbReference>
<keyword evidence="3" id="KW-1185">Reference proteome</keyword>
<keyword evidence="2" id="KW-0378">Hydrolase</keyword>
<dbReference type="Gene3D" id="3.40.50.1820">
    <property type="entry name" value="alpha/beta hydrolase"/>
    <property type="match status" value="1"/>
</dbReference>
<dbReference type="STRING" id="497965.Cyan7822_3464"/>
<evidence type="ECO:0000259" key="1">
    <source>
        <dbReference type="Pfam" id="PF00561"/>
    </source>
</evidence>
<dbReference type="RefSeq" id="WP_013323480.1">
    <property type="nucleotide sequence ID" value="NC_014501.1"/>
</dbReference>
<dbReference type="PANTHER" id="PTHR43798">
    <property type="entry name" value="MONOACYLGLYCEROL LIPASE"/>
    <property type="match status" value="1"/>
</dbReference>
<reference evidence="3" key="1">
    <citation type="journal article" date="2011" name="MBio">
        <title>Novel metabolic attributes of the genus Cyanothece, comprising a group of unicellular nitrogen-fixing Cyanobacteria.</title>
        <authorList>
            <person name="Bandyopadhyay A."/>
            <person name="Elvitigala T."/>
            <person name="Welsh E."/>
            <person name="Stockel J."/>
            <person name="Liberton M."/>
            <person name="Min H."/>
            <person name="Sherman L.A."/>
            <person name="Pakrasi H.B."/>
        </authorList>
    </citation>
    <scope>NUCLEOTIDE SEQUENCE [LARGE SCALE GENOMIC DNA]</scope>
    <source>
        <strain evidence="3">PCC 7822</strain>
    </source>
</reference>
<feature type="domain" description="AB hydrolase-1" evidence="1">
    <location>
        <begin position="29"/>
        <end position="252"/>
    </location>
</feature>
<gene>
    <name evidence="2" type="ordered locus">Cyan7822_3464</name>
</gene>
<sequence>MKEDLLSGQLISLRRGLSLQVSHQKGNTPALVFIHGGLGNRYNLRCQYEFFAQKGQQVLAYDLAGHGQSTPYPRYSIGRHQRDLTRLLNHFQIKSPILCCHSYGVPIGLEWAKNHQASALILIAGGTHDLAPWWEIPLMKFLAWGGRYFYHFKLIQQLTNRLSSPQMTEILERFLNECPVPTNFEPYKALEIFWGYNFFARYNSPIEFQIPVLVISGGQDSMFTQSMGEELASHFTQGQQLHLPQAGHLVIAEYPEIVNEAICNFLNKLNNN</sequence>
<name>E0UEG5_GLOV7</name>
<dbReference type="eggNOG" id="COG0596">
    <property type="taxonomic scope" value="Bacteria"/>
</dbReference>